<keyword evidence="4" id="KW-0472">Membrane</keyword>
<comment type="similarity">
    <text evidence="2">Belongs to the methyl-accepting chemotaxis (MCP) protein family.</text>
</comment>
<dbReference type="SMART" id="SM00283">
    <property type="entry name" value="MA"/>
    <property type="match status" value="1"/>
</dbReference>
<dbReference type="InterPro" id="IPR004089">
    <property type="entry name" value="MCPsignal_dom"/>
</dbReference>
<comment type="caution">
    <text evidence="7">The sequence shown here is derived from an EMBL/GenBank/DDBJ whole genome shotgun (WGS) entry which is preliminary data.</text>
</comment>
<dbReference type="PATRIC" id="fig|1121305.3.peg.1157"/>
<evidence type="ECO:0000256" key="2">
    <source>
        <dbReference type="ARBA" id="ARBA00029447"/>
    </source>
</evidence>
<keyword evidence="1 3" id="KW-0807">Transducer</keyword>
<evidence type="ECO:0000256" key="4">
    <source>
        <dbReference type="SAM" id="Phobius"/>
    </source>
</evidence>
<proteinExistence type="inferred from homology"/>
<evidence type="ECO:0000256" key="1">
    <source>
        <dbReference type="ARBA" id="ARBA00023224"/>
    </source>
</evidence>
<feature type="transmembrane region" description="Helical" evidence="4">
    <location>
        <begin position="12"/>
        <end position="31"/>
    </location>
</feature>
<gene>
    <name evidence="7" type="primary">mcp4_3</name>
    <name evidence="7" type="ORF">CLCOL_11570</name>
</gene>
<dbReference type="EMBL" id="LTBB01000004">
    <property type="protein sequence ID" value="KYH29409.1"/>
    <property type="molecule type" value="Genomic_DNA"/>
</dbReference>
<dbReference type="GO" id="GO:0007165">
    <property type="term" value="P:signal transduction"/>
    <property type="evidence" value="ECO:0007669"/>
    <property type="project" value="UniProtKB-KW"/>
</dbReference>
<sequence length="568" mass="63411">MRKIKSIKIKIMLPIICMMAIFMGIMVNQITSLRSNLEKVKEMNNKAFAMLTKSEELKLNVVQVQQWLTDISATRAQNGLDDGFDKAEKYAQNIEKLFDELIEINPESKSNIEEIRKDFKPYYETGKKMAKDYIEGGPEKGNLTMLQFDKEAEKINESVDAFKNEAYKSINDYISNIERTVYFLIVKILILVIIEFIIFIMVWKYISKGIINPVGNVLTKLKDIANSQGDLTKQVDVISDDEIGELAKNINAVQDSFRNIIKTIIGESVEIEDIVNKTNNNMSNLTREIEEISAATEEISSSMEETAASTESMVGTAETIMEVIDSIDIKAKEGTSVVEEIRSRASELKESAEISQKSARQIGTKIKEELGDAIEGSKEAEKINLLVDSILKIAHQTNLLALNATIEAATAGEAGKGFTVVAKEIGKLAESSKNAVNEISKVTEKIISSVEHLKESSKDVIKFIDTDIIKDYEVLAEIGDKYYKDAEYMRDFIFSLSDALDQITEKISDIVKSIEQISSSNNEMSNATQGMAEGTIIIVDKSNDVLKSINNAKKSVEKLINMVSKFKV</sequence>
<dbReference type="CDD" id="cd06225">
    <property type="entry name" value="HAMP"/>
    <property type="match status" value="1"/>
</dbReference>
<dbReference type="PANTHER" id="PTHR32089:SF112">
    <property type="entry name" value="LYSOZYME-LIKE PROTEIN-RELATED"/>
    <property type="match status" value="1"/>
</dbReference>
<dbReference type="Pfam" id="PF00015">
    <property type="entry name" value="MCPsignal"/>
    <property type="match status" value="1"/>
</dbReference>
<dbReference type="PROSITE" id="PS50885">
    <property type="entry name" value="HAMP"/>
    <property type="match status" value="1"/>
</dbReference>
<name>A0A151AP60_9CLOT</name>
<keyword evidence="8" id="KW-1185">Reference proteome</keyword>
<dbReference type="Pfam" id="PF00672">
    <property type="entry name" value="HAMP"/>
    <property type="match status" value="1"/>
</dbReference>
<keyword evidence="4" id="KW-0812">Transmembrane</keyword>
<dbReference type="PANTHER" id="PTHR32089">
    <property type="entry name" value="METHYL-ACCEPTING CHEMOTAXIS PROTEIN MCPB"/>
    <property type="match status" value="1"/>
</dbReference>
<organism evidence="7 8">
    <name type="scientific">Clostridium colicanis DSM 13634</name>
    <dbReference type="NCBI Taxonomy" id="1121305"/>
    <lineage>
        <taxon>Bacteria</taxon>
        <taxon>Bacillati</taxon>
        <taxon>Bacillota</taxon>
        <taxon>Clostridia</taxon>
        <taxon>Eubacteriales</taxon>
        <taxon>Clostridiaceae</taxon>
        <taxon>Clostridium</taxon>
    </lineage>
</organism>
<dbReference type="RefSeq" id="WP_061858023.1">
    <property type="nucleotide sequence ID" value="NZ_LTBB01000004.1"/>
</dbReference>
<dbReference type="AlphaFoldDB" id="A0A151AP60"/>
<dbReference type="STRING" id="1121305.CLCOL_11570"/>
<protein>
    <submittedName>
        <fullName evidence="7">Methyl-accepting chemotaxis protein 4</fullName>
    </submittedName>
</protein>
<accession>A0A151AP60</accession>
<evidence type="ECO:0000313" key="7">
    <source>
        <dbReference type="EMBL" id="KYH29409.1"/>
    </source>
</evidence>
<evidence type="ECO:0000313" key="8">
    <source>
        <dbReference type="Proteomes" id="UP000075374"/>
    </source>
</evidence>
<keyword evidence="4" id="KW-1133">Transmembrane helix</keyword>
<dbReference type="InterPro" id="IPR003660">
    <property type="entry name" value="HAMP_dom"/>
</dbReference>
<feature type="domain" description="HAMP" evidence="6">
    <location>
        <begin position="208"/>
        <end position="262"/>
    </location>
</feature>
<evidence type="ECO:0000259" key="6">
    <source>
        <dbReference type="PROSITE" id="PS50885"/>
    </source>
</evidence>
<reference evidence="7 8" key="1">
    <citation type="submission" date="2016-02" db="EMBL/GenBank/DDBJ databases">
        <title>Genome sequence of Clostridium colicanis DSM 13634.</title>
        <authorList>
            <person name="Poehlein A."/>
            <person name="Daniel R."/>
        </authorList>
    </citation>
    <scope>NUCLEOTIDE SEQUENCE [LARGE SCALE GENOMIC DNA]</scope>
    <source>
        <strain evidence="7 8">DSM 13634</strain>
    </source>
</reference>
<feature type="domain" description="Methyl-accepting transducer" evidence="5">
    <location>
        <begin position="281"/>
        <end position="532"/>
    </location>
</feature>
<dbReference type="Gene3D" id="1.10.287.950">
    <property type="entry name" value="Methyl-accepting chemotaxis protein"/>
    <property type="match status" value="1"/>
</dbReference>
<feature type="transmembrane region" description="Helical" evidence="4">
    <location>
        <begin position="181"/>
        <end position="203"/>
    </location>
</feature>
<dbReference type="GO" id="GO:0016020">
    <property type="term" value="C:membrane"/>
    <property type="evidence" value="ECO:0007669"/>
    <property type="project" value="InterPro"/>
</dbReference>
<evidence type="ECO:0000259" key="5">
    <source>
        <dbReference type="PROSITE" id="PS50111"/>
    </source>
</evidence>
<dbReference type="SMART" id="SM00304">
    <property type="entry name" value="HAMP"/>
    <property type="match status" value="1"/>
</dbReference>
<dbReference type="SUPFAM" id="SSF58104">
    <property type="entry name" value="Methyl-accepting chemotaxis protein (MCP) signaling domain"/>
    <property type="match status" value="1"/>
</dbReference>
<dbReference type="Proteomes" id="UP000075374">
    <property type="component" value="Unassembled WGS sequence"/>
</dbReference>
<dbReference type="PROSITE" id="PS50111">
    <property type="entry name" value="CHEMOTAXIS_TRANSDUC_2"/>
    <property type="match status" value="1"/>
</dbReference>
<evidence type="ECO:0000256" key="3">
    <source>
        <dbReference type="PROSITE-ProRule" id="PRU00284"/>
    </source>
</evidence>